<evidence type="ECO:0000313" key="1">
    <source>
        <dbReference type="EMBL" id="RDX93767.1"/>
    </source>
</evidence>
<evidence type="ECO:0000313" key="2">
    <source>
        <dbReference type="Proteomes" id="UP000257109"/>
    </source>
</evidence>
<dbReference type="EMBL" id="QJKJ01004534">
    <property type="protein sequence ID" value="RDX93767.1"/>
    <property type="molecule type" value="Genomic_DNA"/>
</dbReference>
<comment type="caution">
    <text evidence="1">The sequence shown here is derived from an EMBL/GenBank/DDBJ whole genome shotgun (WGS) entry which is preliminary data.</text>
</comment>
<feature type="non-terminal residue" evidence="1">
    <location>
        <position position="1"/>
    </location>
</feature>
<dbReference type="Proteomes" id="UP000257109">
    <property type="component" value="Unassembled WGS sequence"/>
</dbReference>
<proteinExistence type="predicted"/>
<dbReference type="AlphaFoldDB" id="A0A371GT98"/>
<protein>
    <submittedName>
        <fullName evidence="1">Uncharacterized protein</fullName>
    </submittedName>
</protein>
<organism evidence="1 2">
    <name type="scientific">Mucuna pruriens</name>
    <name type="common">Velvet bean</name>
    <name type="synonym">Dolichos pruriens</name>
    <dbReference type="NCBI Taxonomy" id="157652"/>
    <lineage>
        <taxon>Eukaryota</taxon>
        <taxon>Viridiplantae</taxon>
        <taxon>Streptophyta</taxon>
        <taxon>Embryophyta</taxon>
        <taxon>Tracheophyta</taxon>
        <taxon>Spermatophyta</taxon>
        <taxon>Magnoliopsida</taxon>
        <taxon>eudicotyledons</taxon>
        <taxon>Gunneridae</taxon>
        <taxon>Pentapetalae</taxon>
        <taxon>rosids</taxon>
        <taxon>fabids</taxon>
        <taxon>Fabales</taxon>
        <taxon>Fabaceae</taxon>
        <taxon>Papilionoideae</taxon>
        <taxon>50 kb inversion clade</taxon>
        <taxon>NPAAA clade</taxon>
        <taxon>indigoferoid/millettioid clade</taxon>
        <taxon>Phaseoleae</taxon>
        <taxon>Mucuna</taxon>
    </lineage>
</organism>
<sequence length="88" mass="9770">MGEIRTKATKHVEVEEDQAKRIHAKKDTSTATALTTKGLTTVRGERWTLYHLNSPLESRKSTNPLRGLPHIVIGHPTANQLKYGAIAK</sequence>
<keyword evidence="2" id="KW-1185">Reference proteome</keyword>
<gene>
    <name evidence="1" type="ORF">CR513_23939</name>
</gene>
<reference evidence="1" key="1">
    <citation type="submission" date="2018-05" db="EMBL/GenBank/DDBJ databases">
        <title>Draft genome of Mucuna pruriens seed.</title>
        <authorList>
            <person name="Nnadi N.E."/>
            <person name="Vos R."/>
            <person name="Hasami M.H."/>
            <person name="Devisetty U.K."/>
            <person name="Aguiy J.C."/>
        </authorList>
    </citation>
    <scope>NUCLEOTIDE SEQUENCE [LARGE SCALE GENOMIC DNA]</scope>
    <source>
        <strain evidence="1">JCA_2017</strain>
    </source>
</reference>
<accession>A0A371GT98</accession>
<name>A0A371GT98_MUCPR</name>